<organism evidence="3">
    <name type="scientific">marine metagenome</name>
    <dbReference type="NCBI Taxonomy" id="408172"/>
    <lineage>
        <taxon>unclassified sequences</taxon>
        <taxon>metagenomes</taxon>
        <taxon>ecological metagenomes</taxon>
    </lineage>
</organism>
<dbReference type="CDD" id="cd01400">
    <property type="entry name" value="6PGL"/>
    <property type="match status" value="1"/>
</dbReference>
<dbReference type="InterPro" id="IPR006148">
    <property type="entry name" value="Glc/Gal-6P_isomerase"/>
</dbReference>
<dbReference type="PANTHER" id="PTHR11054">
    <property type="entry name" value="6-PHOSPHOGLUCONOLACTONASE"/>
    <property type="match status" value="1"/>
</dbReference>
<dbReference type="AlphaFoldDB" id="A0A382FNE9"/>
<dbReference type="InterPro" id="IPR039104">
    <property type="entry name" value="6PGL"/>
</dbReference>
<name>A0A382FNE9_9ZZZZ</name>
<evidence type="ECO:0000256" key="1">
    <source>
        <dbReference type="ARBA" id="ARBA00010662"/>
    </source>
</evidence>
<dbReference type="InterPro" id="IPR005900">
    <property type="entry name" value="6-phosphogluconolactonase_DevB"/>
</dbReference>
<dbReference type="InterPro" id="IPR037171">
    <property type="entry name" value="NagB/RpiA_transferase-like"/>
</dbReference>
<proteinExistence type="inferred from homology"/>
<feature type="domain" description="Glucosamine/galactosamine-6-phosphate isomerase" evidence="2">
    <location>
        <begin position="9"/>
        <end position="218"/>
    </location>
</feature>
<dbReference type="PANTHER" id="PTHR11054:SF0">
    <property type="entry name" value="6-PHOSPHOGLUCONOLACTONASE"/>
    <property type="match status" value="1"/>
</dbReference>
<evidence type="ECO:0000313" key="3">
    <source>
        <dbReference type="EMBL" id="SVB63491.1"/>
    </source>
</evidence>
<dbReference type="SUPFAM" id="SSF100950">
    <property type="entry name" value="NagB/RpiA/CoA transferase-like"/>
    <property type="match status" value="1"/>
</dbReference>
<accession>A0A382FNE9</accession>
<dbReference type="GO" id="GO:0017057">
    <property type="term" value="F:6-phosphogluconolactonase activity"/>
    <property type="evidence" value="ECO:0007669"/>
    <property type="project" value="InterPro"/>
</dbReference>
<dbReference type="GO" id="GO:0005975">
    <property type="term" value="P:carbohydrate metabolic process"/>
    <property type="evidence" value="ECO:0007669"/>
    <property type="project" value="InterPro"/>
</dbReference>
<dbReference type="Pfam" id="PF01182">
    <property type="entry name" value="Glucosamine_iso"/>
    <property type="match status" value="1"/>
</dbReference>
<comment type="similarity">
    <text evidence="1">Belongs to the glucosamine/galactosamine-6-phosphate isomerase family. 6-phosphogluconolactonase subfamily.</text>
</comment>
<dbReference type="Gene3D" id="3.40.50.1360">
    <property type="match status" value="1"/>
</dbReference>
<dbReference type="GO" id="GO:0006098">
    <property type="term" value="P:pentose-phosphate shunt"/>
    <property type="evidence" value="ECO:0007669"/>
    <property type="project" value="InterPro"/>
</dbReference>
<dbReference type="NCBIfam" id="TIGR01198">
    <property type="entry name" value="pgl"/>
    <property type="match status" value="1"/>
</dbReference>
<gene>
    <name evidence="3" type="ORF">METZ01_LOCUS216345</name>
</gene>
<reference evidence="3" key="1">
    <citation type="submission" date="2018-05" db="EMBL/GenBank/DDBJ databases">
        <authorList>
            <person name="Lanie J.A."/>
            <person name="Ng W.-L."/>
            <person name="Kazmierczak K.M."/>
            <person name="Andrzejewski T.M."/>
            <person name="Davidsen T.M."/>
            <person name="Wayne K.J."/>
            <person name="Tettelin H."/>
            <person name="Glass J.I."/>
            <person name="Rusch D."/>
            <person name="Podicherti R."/>
            <person name="Tsui H.-C.T."/>
            <person name="Winkler M.E."/>
        </authorList>
    </citation>
    <scope>NUCLEOTIDE SEQUENCE</scope>
</reference>
<dbReference type="EMBL" id="UINC01050482">
    <property type="protein sequence ID" value="SVB63491.1"/>
    <property type="molecule type" value="Genomic_DNA"/>
</dbReference>
<sequence length="229" mass="24579">MQFNTFPSPKPLHAALTDKITGLLKQAIANQGQASLVVPGGSTPVALFNQLSIVPLPWSKVIVTLSDERWVEDSHTDSNAKLVKDNLLINLASKASFLPLKQSGATVSAAAQTANKQLSQQPTFDVTLLGMGNDGHIASLFPGSQALQSGLDLASQEASIAVTPLLSNHARISLTLARLLNSHQLILFFRGKTKHAVFRRASQDGDMLSLPVTAIIKQDRTPLTIYWAP</sequence>
<protein>
    <recommendedName>
        <fullName evidence="2">Glucosamine/galactosamine-6-phosphate isomerase domain-containing protein</fullName>
    </recommendedName>
</protein>
<evidence type="ECO:0000259" key="2">
    <source>
        <dbReference type="Pfam" id="PF01182"/>
    </source>
</evidence>